<accession>A0AAV9B857</accession>
<evidence type="ECO:0000313" key="2">
    <source>
        <dbReference type="Proteomes" id="UP001179952"/>
    </source>
</evidence>
<dbReference type="Proteomes" id="UP001179952">
    <property type="component" value="Unassembled WGS sequence"/>
</dbReference>
<proteinExistence type="predicted"/>
<protein>
    <submittedName>
        <fullName evidence="1">Uncharacterized protein</fullName>
    </submittedName>
</protein>
<gene>
    <name evidence="1" type="ORF">QJS04_geneDACA009852</name>
</gene>
<keyword evidence="2" id="KW-1185">Reference proteome</keyword>
<name>A0AAV9B857_ACOGR</name>
<reference evidence="1" key="1">
    <citation type="journal article" date="2023" name="Nat. Commun.">
        <title>Diploid and tetraploid genomes of Acorus and the evolution of monocots.</title>
        <authorList>
            <person name="Ma L."/>
            <person name="Liu K.W."/>
            <person name="Li Z."/>
            <person name="Hsiao Y.Y."/>
            <person name="Qi Y."/>
            <person name="Fu T."/>
            <person name="Tang G.D."/>
            <person name="Zhang D."/>
            <person name="Sun W.H."/>
            <person name="Liu D.K."/>
            <person name="Li Y."/>
            <person name="Chen G.Z."/>
            <person name="Liu X.D."/>
            <person name="Liao X.Y."/>
            <person name="Jiang Y.T."/>
            <person name="Yu X."/>
            <person name="Hao Y."/>
            <person name="Huang J."/>
            <person name="Zhao X.W."/>
            <person name="Ke S."/>
            <person name="Chen Y.Y."/>
            <person name="Wu W.L."/>
            <person name="Hsu J.L."/>
            <person name="Lin Y.F."/>
            <person name="Huang M.D."/>
            <person name="Li C.Y."/>
            <person name="Huang L."/>
            <person name="Wang Z.W."/>
            <person name="Zhao X."/>
            <person name="Zhong W.Y."/>
            <person name="Peng D.H."/>
            <person name="Ahmad S."/>
            <person name="Lan S."/>
            <person name="Zhang J.S."/>
            <person name="Tsai W.C."/>
            <person name="Van de Peer Y."/>
            <person name="Liu Z.J."/>
        </authorList>
    </citation>
    <scope>NUCLEOTIDE SEQUENCE</scope>
    <source>
        <strain evidence="1">SCP</strain>
    </source>
</reference>
<organism evidence="1 2">
    <name type="scientific">Acorus gramineus</name>
    <name type="common">Dwarf sweet flag</name>
    <dbReference type="NCBI Taxonomy" id="55184"/>
    <lineage>
        <taxon>Eukaryota</taxon>
        <taxon>Viridiplantae</taxon>
        <taxon>Streptophyta</taxon>
        <taxon>Embryophyta</taxon>
        <taxon>Tracheophyta</taxon>
        <taxon>Spermatophyta</taxon>
        <taxon>Magnoliopsida</taxon>
        <taxon>Liliopsida</taxon>
        <taxon>Acoraceae</taxon>
        <taxon>Acorus</taxon>
    </lineage>
</organism>
<reference evidence="1" key="2">
    <citation type="submission" date="2023-06" db="EMBL/GenBank/DDBJ databases">
        <authorList>
            <person name="Ma L."/>
            <person name="Liu K.-W."/>
            <person name="Li Z."/>
            <person name="Hsiao Y.-Y."/>
            <person name="Qi Y."/>
            <person name="Fu T."/>
            <person name="Tang G."/>
            <person name="Zhang D."/>
            <person name="Sun W.-H."/>
            <person name="Liu D.-K."/>
            <person name="Li Y."/>
            <person name="Chen G.-Z."/>
            <person name="Liu X.-D."/>
            <person name="Liao X.-Y."/>
            <person name="Jiang Y.-T."/>
            <person name="Yu X."/>
            <person name="Hao Y."/>
            <person name="Huang J."/>
            <person name="Zhao X.-W."/>
            <person name="Ke S."/>
            <person name="Chen Y.-Y."/>
            <person name="Wu W.-L."/>
            <person name="Hsu J.-L."/>
            <person name="Lin Y.-F."/>
            <person name="Huang M.-D."/>
            <person name="Li C.-Y."/>
            <person name="Huang L."/>
            <person name="Wang Z.-W."/>
            <person name="Zhao X."/>
            <person name="Zhong W.-Y."/>
            <person name="Peng D.-H."/>
            <person name="Ahmad S."/>
            <person name="Lan S."/>
            <person name="Zhang J.-S."/>
            <person name="Tsai W.-C."/>
            <person name="Van De Peer Y."/>
            <person name="Liu Z.-J."/>
        </authorList>
    </citation>
    <scope>NUCLEOTIDE SEQUENCE</scope>
    <source>
        <strain evidence="1">SCP</strain>
        <tissue evidence="1">Leaves</tissue>
    </source>
</reference>
<dbReference type="EMBL" id="JAUJYN010000004">
    <property type="protein sequence ID" value="KAK1272545.1"/>
    <property type="molecule type" value="Genomic_DNA"/>
</dbReference>
<evidence type="ECO:0000313" key="1">
    <source>
        <dbReference type="EMBL" id="KAK1272545.1"/>
    </source>
</evidence>
<comment type="caution">
    <text evidence="1">The sequence shown here is derived from an EMBL/GenBank/DDBJ whole genome shotgun (WGS) entry which is preliminary data.</text>
</comment>
<dbReference type="AlphaFoldDB" id="A0AAV9B857"/>
<sequence length="59" mass="6856">MCPPSKCVIGFLQLHPDRNLCQSLPTSEKTNQREREREMAYEKLASDSVQMETLWTTLN</sequence>